<keyword evidence="3" id="KW-1185">Reference proteome</keyword>
<organism evidence="2 3">
    <name type="scientific">Pleodorina starrii</name>
    <dbReference type="NCBI Taxonomy" id="330485"/>
    <lineage>
        <taxon>Eukaryota</taxon>
        <taxon>Viridiplantae</taxon>
        <taxon>Chlorophyta</taxon>
        <taxon>core chlorophytes</taxon>
        <taxon>Chlorophyceae</taxon>
        <taxon>CS clade</taxon>
        <taxon>Chlamydomonadales</taxon>
        <taxon>Volvocaceae</taxon>
        <taxon>Pleodorina</taxon>
    </lineage>
</organism>
<dbReference type="Proteomes" id="UP001165080">
    <property type="component" value="Unassembled WGS sequence"/>
</dbReference>
<gene>
    <name evidence="2" type="primary">PLEST004704</name>
    <name evidence="2" type="ORF">PLESTB_000499300</name>
</gene>
<evidence type="ECO:0000256" key="1">
    <source>
        <dbReference type="SAM" id="MobiDB-lite"/>
    </source>
</evidence>
<sequence length="185" mass="19928">MDNVGRGLLPAVFGSGALAEVLADSIEDANILTPPQRCPSQVSPLEQQFQKLCAELKKVVDDQVPSAAAPELQRKVQQIGAAFLSGETSLSSQQLQSQQSPAQTHSIRSHPASTTRGLENAKTDAKTIKIAATTCGLTDEDLLPLKKLSLDDMAMCADSLKEHMHQPGVLKGILLTWIHSRSMQY</sequence>
<accession>A0A9W6BH59</accession>
<dbReference type="EMBL" id="BRXU01000004">
    <property type="protein sequence ID" value="GLC51411.1"/>
    <property type="molecule type" value="Genomic_DNA"/>
</dbReference>
<feature type="compositionally biased region" description="Low complexity" evidence="1">
    <location>
        <begin position="90"/>
        <end position="100"/>
    </location>
</feature>
<comment type="caution">
    <text evidence="2">The sequence shown here is derived from an EMBL/GenBank/DDBJ whole genome shotgun (WGS) entry which is preliminary data.</text>
</comment>
<proteinExistence type="predicted"/>
<protein>
    <submittedName>
        <fullName evidence="2">Uncharacterized protein</fullName>
    </submittedName>
</protein>
<evidence type="ECO:0000313" key="2">
    <source>
        <dbReference type="EMBL" id="GLC51411.1"/>
    </source>
</evidence>
<name>A0A9W6BH59_9CHLO</name>
<feature type="compositionally biased region" description="Polar residues" evidence="1">
    <location>
        <begin position="101"/>
        <end position="117"/>
    </location>
</feature>
<feature type="region of interest" description="Disordered" evidence="1">
    <location>
        <begin position="90"/>
        <end position="120"/>
    </location>
</feature>
<reference evidence="2 3" key="1">
    <citation type="journal article" date="2023" name="Commun. Biol.">
        <title>Reorganization of the ancestral sex-determining regions during the evolution of trioecy in Pleodorina starrii.</title>
        <authorList>
            <person name="Takahashi K."/>
            <person name="Suzuki S."/>
            <person name="Kawai-Toyooka H."/>
            <person name="Yamamoto K."/>
            <person name="Hamaji T."/>
            <person name="Ootsuki R."/>
            <person name="Yamaguchi H."/>
            <person name="Kawachi M."/>
            <person name="Higashiyama T."/>
            <person name="Nozaki H."/>
        </authorList>
    </citation>
    <scope>NUCLEOTIDE SEQUENCE [LARGE SCALE GENOMIC DNA]</scope>
    <source>
        <strain evidence="2 3">NIES-4479</strain>
    </source>
</reference>
<dbReference type="AlphaFoldDB" id="A0A9W6BH59"/>
<evidence type="ECO:0000313" key="3">
    <source>
        <dbReference type="Proteomes" id="UP001165080"/>
    </source>
</evidence>